<dbReference type="PANTHER" id="PTHR42085:SF2">
    <property type="entry name" value="F-BOX DOMAIN-CONTAINING PROTEIN"/>
    <property type="match status" value="1"/>
</dbReference>
<dbReference type="InterPro" id="IPR038883">
    <property type="entry name" value="AN11006-like"/>
</dbReference>
<protein>
    <submittedName>
        <fullName evidence="1">Uncharacterized protein</fullName>
    </submittedName>
</protein>
<sequence>MLSDALTPHEGVGAIPALFALPDELRNQIYRLVLVQARSVRLKPDDNSEPGLLRTCRKTRQEATRIHREENRFRVVSMHLDSTILCRNPSHWAYDIIMIQILGGYNWPNFKTWLKEDMEGRVYTPGLKATDNTHRPGEMQPRIIRQAFQVVQMLREMDGYATFEDVLPMLETWLKAAELRDQIKFVLEPMRHRRRRG</sequence>
<evidence type="ECO:0000313" key="1">
    <source>
        <dbReference type="EMBL" id="USW56010.1"/>
    </source>
</evidence>
<accession>A0A9Q9EMG2</accession>
<dbReference type="EMBL" id="CP099425">
    <property type="protein sequence ID" value="USW56010.1"/>
    <property type="molecule type" value="Genomic_DNA"/>
</dbReference>
<dbReference type="AlphaFoldDB" id="A0A9Q9EMG2"/>
<keyword evidence="2" id="KW-1185">Reference proteome</keyword>
<dbReference type="PANTHER" id="PTHR42085">
    <property type="entry name" value="F-BOX DOMAIN-CONTAINING PROTEIN"/>
    <property type="match status" value="1"/>
</dbReference>
<organism evidence="1 2">
    <name type="scientific">Septoria linicola</name>
    <dbReference type="NCBI Taxonomy" id="215465"/>
    <lineage>
        <taxon>Eukaryota</taxon>
        <taxon>Fungi</taxon>
        <taxon>Dikarya</taxon>
        <taxon>Ascomycota</taxon>
        <taxon>Pezizomycotina</taxon>
        <taxon>Dothideomycetes</taxon>
        <taxon>Dothideomycetidae</taxon>
        <taxon>Mycosphaerellales</taxon>
        <taxon>Mycosphaerellaceae</taxon>
        <taxon>Septoria</taxon>
    </lineage>
</organism>
<name>A0A9Q9EMG2_9PEZI</name>
<evidence type="ECO:0000313" key="2">
    <source>
        <dbReference type="Proteomes" id="UP001056384"/>
    </source>
</evidence>
<dbReference type="Proteomes" id="UP001056384">
    <property type="component" value="Chromosome 8"/>
</dbReference>
<gene>
    <name evidence="1" type="ORF">Slin15195_G093290</name>
</gene>
<proteinExistence type="predicted"/>
<dbReference type="OrthoDB" id="62952at2759"/>
<reference evidence="1" key="1">
    <citation type="submission" date="2022-06" db="EMBL/GenBank/DDBJ databases">
        <title>Complete genome sequences of two strains of the flax pathogen Septoria linicola.</title>
        <authorList>
            <person name="Lapalu N."/>
            <person name="Simon A."/>
            <person name="Demenou B."/>
            <person name="Paumier D."/>
            <person name="Guillot M.-P."/>
            <person name="Gout L."/>
            <person name="Valade R."/>
        </authorList>
    </citation>
    <scope>NUCLEOTIDE SEQUENCE</scope>
    <source>
        <strain evidence="1">SE15195</strain>
    </source>
</reference>